<dbReference type="KEGG" id="lcm:102364057"/>
<dbReference type="AlphaFoldDB" id="H3ANZ8"/>
<dbReference type="STRING" id="7897.ENSLACP00000011369"/>
<feature type="site" description="Lowers pKa of active site Tyr" evidence="5">
    <location>
        <position position="78"/>
    </location>
</feature>
<evidence type="ECO:0000256" key="5">
    <source>
        <dbReference type="PIRSR" id="PIRSR000097-3"/>
    </source>
</evidence>
<dbReference type="CDD" id="cd19136">
    <property type="entry name" value="AKR_DrGR-like"/>
    <property type="match status" value="1"/>
</dbReference>
<evidence type="ECO:0000256" key="1">
    <source>
        <dbReference type="ARBA" id="ARBA00007905"/>
    </source>
</evidence>
<evidence type="ECO:0000256" key="4">
    <source>
        <dbReference type="PIRSR" id="PIRSR000097-2"/>
    </source>
</evidence>
<dbReference type="InterPro" id="IPR036812">
    <property type="entry name" value="NAD(P)_OxRdtase_dom_sf"/>
</dbReference>
<organism evidence="7 8">
    <name type="scientific">Latimeria chalumnae</name>
    <name type="common">Coelacanth</name>
    <dbReference type="NCBI Taxonomy" id="7897"/>
    <lineage>
        <taxon>Eukaryota</taxon>
        <taxon>Metazoa</taxon>
        <taxon>Chordata</taxon>
        <taxon>Craniata</taxon>
        <taxon>Vertebrata</taxon>
        <taxon>Euteleostomi</taxon>
        <taxon>Coelacanthiformes</taxon>
        <taxon>Coelacanthidae</taxon>
        <taxon>Latimeria</taxon>
    </lineage>
</organism>
<dbReference type="PANTHER" id="PTHR43827">
    <property type="entry name" value="2,5-DIKETO-D-GLUCONIC ACID REDUCTASE"/>
    <property type="match status" value="1"/>
</dbReference>
<feature type="domain" description="NADP-dependent oxidoreductase" evidence="6">
    <location>
        <begin position="15"/>
        <end position="271"/>
    </location>
</feature>
<dbReference type="InterPro" id="IPR018170">
    <property type="entry name" value="Aldo/ket_reductase_CS"/>
</dbReference>
<dbReference type="FunFam" id="3.20.20.100:FF:000015">
    <property type="entry name" value="Oxidoreductase, aldo/keto reductase family"/>
    <property type="match status" value="1"/>
</dbReference>
<dbReference type="EMBL" id="AFYH01178802">
    <property type="status" value="NOT_ANNOTATED_CDS"/>
    <property type="molecule type" value="Genomic_DNA"/>
</dbReference>
<dbReference type="GeneTree" id="ENSGT00940000164916"/>
<dbReference type="GO" id="GO:0016491">
    <property type="term" value="F:oxidoreductase activity"/>
    <property type="evidence" value="ECO:0007669"/>
    <property type="project" value="UniProtKB-KW"/>
</dbReference>
<dbReference type="PANTHER" id="PTHR43827:SF11">
    <property type="entry name" value="GLYOXAL REDUCTASE-LIKE"/>
    <property type="match status" value="1"/>
</dbReference>
<dbReference type="PROSITE" id="PS00062">
    <property type="entry name" value="ALDOKETO_REDUCTASE_2"/>
    <property type="match status" value="1"/>
</dbReference>
<dbReference type="Gene3D" id="3.20.20.100">
    <property type="entry name" value="NADP-dependent oxidoreductase domain"/>
    <property type="match status" value="1"/>
</dbReference>
<sequence length="284" mass="31836">METVDLSDGVQMPILGLGTFRIREYEAVYQSLDAALRHGYRSFDTAAVYQNEAAIGRALKELLPKHGLSRPDVFLTSKLSPRDHGAEAEAACLRSLRELDCGYIDLYLIHWPGKQGQKSEDPGNAECRKQSWEAMEKLKESGKFRAIGVSNYTVAHMKELLAHCRVKPSILQVEFHPRLVQEELLGFCRRAGIHLQAYSPLGVGTLVSEPKVKDLAEKHGRTAAQILLRWAVQLGVGVIPKSVNPDRIANNIRVFDFSLSEQDMEEMRSMNSGTRYCWDPQSVA</sequence>
<feature type="active site" description="Proton donor" evidence="3">
    <location>
        <position position="49"/>
    </location>
</feature>
<evidence type="ECO:0000256" key="2">
    <source>
        <dbReference type="ARBA" id="ARBA00023002"/>
    </source>
</evidence>
<protein>
    <submittedName>
        <fullName evidence="7">Zgc:101765</fullName>
    </submittedName>
</protein>
<dbReference type="Pfam" id="PF00248">
    <property type="entry name" value="Aldo_ket_red"/>
    <property type="match status" value="1"/>
</dbReference>
<keyword evidence="2" id="KW-0560">Oxidoreductase</keyword>
<proteinExistence type="inferred from homology"/>
<feature type="binding site" evidence="4">
    <location>
        <position position="110"/>
    </location>
    <ligand>
        <name>substrate</name>
    </ligand>
</feature>
<dbReference type="SUPFAM" id="SSF51430">
    <property type="entry name" value="NAD(P)-linked oxidoreductase"/>
    <property type="match status" value="1"/>
</dbReference>
<dbReference type="Proteomes" id="UP000008672">
    <property type="component" value="Unassembled WGS sequence"/>
</dbReference>
<dbReference type="RefSeq" id="XP_006007098.1">
    <property type="nucleotide sequence ID" value="XM_006007036.3"/>
</dbReference>
<dbReference type="eggNOG" id="KOG1577">
    <property type="taxonomic scope" value="Eukaryota"/>
</dbReference>
<dbReference type="InterPro" id="IPR020471">
    <property type="entry name" value="AKR"/>
</dbReference>
<dbReference type="OrthoDB" id="416253at2759"/>
<dbReference type="PRINTS" id="PR00069">
    <property type="entry name" value="ALDKETRDTASE"/>
</dbReference>
<dbReference type="GeneID" id="102364057"/>
<dbReference type="HOGENOM" id="CLU_023205_0_1_1"/>
<name>H3ANZ8_LATCH</name>
<reference evidence="7" key="2">
    <citation type="submission" date="2025-08" db="UniProtKB">
        <authorList>
            <consortium name="Ensembl"/>
        </authorList>
    </citation>
    <scope>IDENTIFICATION</scope>
</reference>
<dbReference type="OMA" id="PRIHLGV"/>
<comment type="similarity">
    <text evidence="1">Belongs to the aldo/keto reductase family.</text>
</comment>
<keyword evidence="8" id="KW-1185">Reference proteome</keyword>
<dbReference type="PROSITE" id="PS00798">
    <property type="entry name" value="ALDOKETO_REDUCTASE_1"/>
    <property type="match status" value="1"/>
</dbReference>
<accession>H3ANZ8</accession>
<dbReference type="PIRSF" id="PIRSF000097">
    <property type="entry name" value="AKR"/>
    <property type="match status" value="1"/>
</dbReference>
<reference evidence="7" key="3">
    <citation type="submission" date="2025-09" db="UniProtKB">
        <authorList>
            <consortium name="Ensembl"/>
        </authorList>
    </citation>
    <scope>IDENTIFICATION</scope>
</reference>
<dbReference type="InParanoid" id="H3ANZ8"/>
<gene>
    <name evidence="7" type="primary">ZGC:101765</name>
</gene>
<evidence type="ECO:0000259" key="6">
    <source>
        <dbReference type="Pfam" id="PF00248"/>
    </source>
</evidence>
<dbReference type="InterPro" id="IPR023210">
    <property type="entry name" value="NADP_OxRdtase_dom"/>
</dbReference>
<dbReference type="Ensembl" id="ENSLACT00000011455.1">
    <property type="protein sequence ID" value="ENSLACP00000011369.1"/>
    <property type="gene ID" value="ENSLACG00000010004.1"/>
</dbReference>
<evidence type="ECO:0000313" key="7">
    <source>
        <dbReference type="Ensembl" id="ENSLACP00000011369.1"/>
    </source>
</evidence>
<evidence type="ECO:0000256" key="3">
    <source>
        <dbReference type="PIRSR" id="PIRSR000097-1"/>
    </source>
</evidence>
<reference evidence="8" key="1">
    <citation type="submission" date="2011-08" db="EMBL/GenBank/DDBJ databases">
        <title>The draft genome of Latimeria chalumnae.</title>
        <authorList>
            <person name="Di Palma F."/>
            <person name="Alfoldi J."/>
            <person name="Johnson J."/>
            <person name="Berlin A."/>
            <person name="Gnerre S."/>
            <person name="Jaffe D."/>
            <person name="MacCallum I."/>
            <person name="Young S."/>
            <person name="Walker B.J."/>
            <person name="Lander E."/>
            <person name="Lindblad-Toh K."/>
        </authorList>
    </citation>
    <scope>NUCLEOTIDE SEQUENCE [LARGE SCALE GENOMIC DNA]</scope>
    <source>
        <strain evidence="8">Wild caught</strain>
    </source>
</reference>
<evidence type="ECO:0000313" key="8">
    <source>
        <dbReference type="Proteomes" id="UP000008672"/>
    </source>
</evidence>